<evidence type="ECO:0000313" key="4">
    <source>
        <dbReference type="EMBL" id="SVC58473.1"/>
    </source>
</evidence>
<dbReference type="AlphaFoldDB" id="A0A382NBA4"/>
<protein>
    <recommendedName>
        <fullName evidence="5">Menbrane protein HflK N-terminal domain-containing protein</fullName>
    </recommendedName>
</protein>
<dbReference type="Pfam" id="PF01145">
    <property type="entry name" value="Band_7"/>
    <property type="match status" value="1"/>
</dbReference>
<proteinExistence type="predicted"/>
<feature type="domain" description="Band 7" evidence="2">
    <location>
        <begin position="76"/>
        <end position="167"/>
    </location>
</feature>
<organism evidence="4">
    <name type="scientific">marine metagenome</name>
    <dbReference type="NCBI Taxonomy" id="408172"/>
    <lineage>
        <taxon>unclassified sequences</taxon>
        <taxon>metagenomes</taxon>
        <taxon>ecological metagenomes</taxon>
    </lineage>
</organism>
<dbReference type="InterPro" id="IPR020980">
    <property type="entry name" value="Membrane_HflK_N"/>
</dbReference>
<sequence length="168" mass="17804">MVDNFKGRGGSPWGSPPGGGNGSGRGPTPPDIDAIIRKIQGTINKFLPGGSSGGAKSLVVGIVIVGVIWLASGLYRVQPDEQGVVLRFGKFTSTTQPGLNYHIPYPVETVLTPKVTKVNRMDIGFRSERDSGFTSGGVADVPEESLMLTGDENIVNIDFSVFWVIKDA</sequence>
<evidence type="ECO:0008006" key="5">
    <source>
        <dbReference type="Google" id="ProtNLM"/>
    </source>
</evidence>
<name>A0A382NBA4_9ZZZZ</name>
<evidence type="ECO:0000256" key="1">
    <source>
        <dbReference type="SAM" id="MobiDB-lite"/>
    </source>
</evidence>
<feature type="compositionally biased region" description="Gly residues" evidence="1">
    <location>
        <begin position="7"/>
        <end position="25"/>
    </location>
</feature>
<accession>A0A382NBA4</accession>
<feature type="non-terminal residue" evidence="4">
    <location>
        <position position="168"/>
    </location>
</feature>
<feature type="region of interest" description="Disordered" evidence="1">
    <location>
        <begin position="1"/>
        <end position="31"/>
    </location>
</feature>
<feature type="domain" description="Menbrane protein HflK N-terminal" evidence="3">
    <location>
        <begin position="9"/>
        <end position="50"/>
    </location>
</feature>
<gene>
    <name evidence="4" type="ORF">METZ01_LOCUS311327</name>
</gene>
<evidence type="ECO:0000259" key="3">
    <source>
        <dbReference type="Pfam" id="PF12221"/>
    </source>
</evidence>
<dbReference type="Pfam" id="PF12221">
    <property type="entry name" value="HflK_N"/>
    <property type="match status" value="1"/>
</dbReference>
<dbReference type="InterPro" id="IPR001107">
    <property type="entry name" value="Band_7"/>
</dbReference>
<dbReference type="EMBL" id="UINC01099311">
    <property type="protein sequence ID" value="SVC58473.1"/>
    <property type="molecule type" value="Genomic_DNA"/>
</dbReference>
<evidence type="ECO:0000259" key="2">
    <source>
        <dbReference type="Pfam" id="PF01145"/>
    </source>
</evidence>
<reference evidence="4" key="1">
    <citation type="submission" date="2018-05" db="EMBL/GenBank/DDBJ databases">
        <authorList>
            <person name="Lanie J.A."/>
            <person name="Ng W.-L."/>
            <person name="Kazmierczak K.M."/>
            <person name="Andrzejewski T.M."/>
            <person name="Davidsen T.M."/>
            <person name="Wayne K.J."/>
            <person name="Tettelin H."/>
            <person name="Glass J.I."/>
            <person name="Rusch D."/>
            <person name="Podicherti R."/>
            <person name="Tsui H.-C.T."/>
            <person name="Winkler M.E."/>
        </authorList>
    </citation>
    <scope>NUCLEOTIDE SEQUENCE</scope>
</reference>